<dbReference type="RefSeq" id="XP_033538154.1">
    <property type="nucleotide sequence ID" value="XM_033673742.1"/>
</dbReference>
<evidence type="ECO:0000256" key="1">
    <source>
        <dbReference type="SAM" id="MobiDB-lite"/>
    </source>
</evidence>
<protein>
    <submittedName>
        <fullName evidence="2 4">Uncharacterized protein</fullName>
    </submittedName>
</protein>
<proteinExistence type="predicted"/>
<sequence>MSLAPPPSSGPDRAASTLSLELPSNNPFRKSSIPSPAIPSPDSLPPNGRPVSRNPFLADFEQATEPTQKSENAPLIRTMSPPDRSSPVKTSFGKDAKDSFENLSINEKPPIRSELHDTSFVTFAHIP</sequence>
<dbReference type="EMBL" id="ML975150">
    <property type="protein sequence ID" value="KAF1816523.1"/>
    <property type="molecule type" value="Genomic_DNA"/>
</dbReference>
<reference evidence="4" key="3">
    <citation type="submission" date="2025-04" db="UniProtKB">
        <authorList>
            <consortium name="RefSeq"/>
        </authorList>
    </citation>
    <scope>IDENTIFICATION</scope>
    <source>
        <strain evidence="4">CBS 781.70</strain>
    </source>
</reference>
<feature type="compositionally biased region" description="Polar residues" evidence="1">
    <location>
        <begin position="16"/>
        <end position="29"/>
    </location>
</feature>
<dbReference type="Proteomes" id="UP000504638">
    <property type="component" value="Unplaced"/>
</dbReference>
<feature type="compositionally biased region" description="Pro residues" evidence="1">
    <location>
        <begin position="36"/>
        <end position="48"/>
    </location>
</feature>
<dbReference type="GeneID" id="54414312"/>
<organism evidence="2">
    <name type="scientific">Eremomyces bilateralis CBS 781.70</name>
    <dbReference type="NCBI Taxonomy" id="1392243"/>
    <lineage>
        <taxon>Eukaryota</taxon>
        <taxon>Fungi</taxon>
        <taxon>Dikarya</taxon>
        <taxon>Ascomycota</taxon>
        <taxon>Pezizomycotina</taxon>
        <taxon>Dothideomycetes</taxon>
        <taxon>Dothideomycetes incertae sedis</taxon>
        <taxon>Eremomycetales</taxon>
        <taxon>Eremomycetaceae</taxon>
        <taxon>Eremomyces</taxon>
    </lineage>
</organism>
<name>A0A6G1GEP2_9PEZI</name>
<dbReference type="AlphaFoldDB" id="A0A6G1GEP2"/>
<keyword evidence="3" id="KW-1185">Reference proteome</keyword>
<reference evidence="4" key="2">
    <citation type="submission" date="2020-04" db="EMBL/GenBank/DDBJ databases">
        <authorList>
            <consortium name="NCBI Genome Project"/>
        </authorList>
    </citation>
    <scope>NUCLEOTIDE SEQUENCE</scope>
    <source>
        <strain evidence="4">CBS 781.70</strain>
    </source>
</reference>
<gene>
    <name evidence="2 4" type="ORF">P152DRAFT_127042</name>
</gene>
<evidence type="ECO:0000313" key="4">
    <source>
        <dbReference type="RefSeq" id="XP_033538154.1"/>
    </source>
</evidence>
<evidence type="ECO:0000313" key="2">
    <source>
        <dbReference type="EMBL" id="KAF1816523.1"/>
    </source>
</evidence>
<reference evidence="2 4" key="1">
    <citation type="submission" date="2020-01" db="EMBL/GenBank/DDBJ databases">
        <authorList>
            <consortium name="DOE Joint Genome Institute"/>
            <person name="Haridas S."/>
            <person name="Albert R."/>
            <person name="Binder M."/>
            <person name="Bloem J."/>
            <person name="Labutti K."/>
            <person name="Salamov A."/>
            <person name="Andreopoulos B."/>
            <person name="Baker S.E."/>
            <person name="Barry K."/>
            <person name="Bills G."/>
            <person name="Bluhm B.H."/>
            <person name="Cannon C."/>
            <person name="Castanera R."/>
            <person name="Culley D.E."/>
            <person name="Daum C."/>
            <person name="Ezra D."/>
            <person name="Gonzalez J.B."/>
            <person name="Henrissat B."/>
            <person name="Kuo A."/>
            <person name="Liang C."/>
            <person name="Lipzen A."/>
            <person name="Lutzoni F."/>
            <person name="Magnuson J."/>
            <person name="Mondo S."/>
            <person name="Nolan M."/>
            <person name="Ohm R."/>
            <person name="Pangilinan J."/>
            <person name="Park H.-J."/>
            <person name="Ramirez L."/>
            <person name="Alfaro M."/>
            <person name="Sun H."/>
            <person name="Tritt A."/>
            <person name="Yoshinaga Y."/>
            <person name="Zwiers L.-H."/>
            <person name="Turgeon B.G."/>
            <person name="Goodwin S.B."/>
            <person name="Spatafora J.W."/>
            <person name="Crous P.W."/>
            <person name="Grigoriev I.V."/>
        </authorList>
    </citation>
    <scope>NUCLEOTIDE SEQUENCE</scope>
    <source>
        <strain evidence="2 4">CBS 781.70</strain>
    </source>
</reference>
<accession>A0A6G1GEP2</accession>
<evidence type="ECO:0000313" key="3">
    <source>
        <dbReference type="Proteomes" id="UP000504638"/>
    </source>
</evidence>
<feature type="region of interest" description="Disordered" evidence="1">
    <location>
        <begin position="1"/>
        <end position="111"/>
    </location>
</feature>